<dbReference type="InterPro" id="IPR044773">
    <property type="entry name" value="DDX18/Has1_DEADc"/>
</dbReference>
<evidence type="ECO:0000256" key="15">
    <source>
        <dbReference type="SAM" id="Coils"/>
    </source>
</evidence>
<evidence type="ECO:0000256" key="13">
    <source>
        <dbReference type="RuleBase" id="RU000492"/>
    </source>
</evidence>
<dbReference type="Proteomes" id="UP000838878">
    <property type="component" value="Chromosome 4"/>
</dbReference>
<evidence type="ECO:0000256" key="14">
    <source>
        <dbReference type="RuleBase" id="RU365068"/>
    </source>
</evidence>
<keyword evidence="3 13" id="KW-0547">Nucleotide-binding</keyword>
<dbReference type="InterPro" id="IPR000629">
    <property type="entry name" value="RNA-helicase_DEAD-box_CS"/>
</dbReference>
<evidence type="ECO:0000256" key="3">
    <source>
        <dbReference type="ARBA" id="ARBA00022741"/>
    </source>
</evidence>
<accession>A0A8J9YEW9</accession>
<dbReference type="OrthoDB" id="10259640at2759"/>
<dbReference type="InterPro" id="IPR011545">
    <property type="entry name" value="DEAD/DEAH_box_helicase_dom"/>
</dbReference>
<evidence type="ECO:0000313" key="21">
    <source>
        <dbReference type="EMBL" id="CAH0723691.1"/>
    </source>
</evidence>
<keyword evidence="22" id="KW-1185">Reference proteome</keyword>
<feature type="domain" description="Zinc finger PHD-type" evidence="17">
    <location>
        <begin position="5"/>
        <end position="57"/>
    </location>
</feature>
<evidence type="ECO:0000256" key="9">
    <source>
        <dbReference type="ARBA" id="ARBA00022884"/>
    </source>
</evidence>
<dbReference type="AlphaFoldDB" id="A0A8J9YEW9"/>
<dbReference type="SMART" id="SM00490">
    <property type="entry name" value="HELICc"/>
    <property type="match status" value="1"/>
</dbReference>
<keyword evidence="15" id="KW-0175">Coiled coil</keyword>
<dbReference type="GO" id="GO:0003723">
    <property type="term" value="F:RNA binding"/>
    <property type="evidence" value="ECO:0007669"/>
    <property type="project" value="UniProtKB-UniRule"/>
</dbReference>
<evidence type="ECO:0000259" key="17">
    <source>
        <dbReference type="SMART" id="SM00249"/>
    </source>
</evidence>
<keyword evidence="6 13" id="KW-0347">Helicase</keyword>
<dbReference type="FunFam" id="3.40.50.300:FF:000460">
    <property type="entry name" value="RNA helicase"/>
    <property type="match status" value="1"/>
</dbReference>
<dbReference type="GO" id="GO:0003724">
    <property type="term" value="F:RNA helicase activity"/>
    <property type="evidence" value="ECO:0007669"/>
    <property type="project" value="UniProtKB-EC"/>
</dbReference>
<feature type="non-terminal residue" evidence="21">
    <location>
        <position position="689"/>
    </location>
</feature>
<feature type="compositionally biased region" description="Basic residues" evidence="16">
    <location>
        <begin position="677"/>
        <end position="689"/>
    </location>
</feature>
<feature type="domain" description="ATP-dependent rRNA helicase SPB4-like C-terminal extension" evidence="20">
    <location>
        <begin position="578"/>
        <end position="641"/>
    </location>
</feature>
<dbReference type="Gene3D" id="3.40.50.300">
    <property type="entry name" value="P-loop containing nucleotide triphosphate hydrolases"/>
    <property type="match status" value="2"/>
</dbReference>
<evidence type="ECO:0000256" key="10">
    <source>
        <dbReference type="ARBA" id="ARBA00023242"/>
    </source>
</evidence>
<keyword evidence="4" id="KW-0863">Zinc-finger</keyword>
<feature type="domain" description="Helicase ATP-binding" evidence="18">
    <location>
        <begin position="216"/>
        <end position="421"/>
    </location>
</feature>
<dbReference type="InterPro" id="IPR001650">
    <property type="entry name" value="Helicase_C-like"/>
</dbReference>
<dbReference type="Pfam" id="PF00270">
    <property type="entry name" value="DEAD"/>
    <property type="match status" value="1"/>
</dbReference>
<gene>
    <name evidence="21" type="ORF">BINO364_LOCUS9494</name>
</gene>
<proteinExistence type="inferred from homology"/>
<keyword evidence="7" id="KW-0862">Zinc</keyword>
<sequence length="689" mass="77979">MANFDCAGCPNALDNTMSLQCRRCNDKYHVACTRITMQDFSVMSSEMKSSWICDVCRCKQPRGDHSNTPVRNSPMEMDFVTQRVKSRSTCSCLSANNVREIIREELRNIFSNDLHPKIQEIKHTLASFETSLSSLSQDIDKVKTEHANQSAQMQQIIKENETLRAANQTIITRLTQLEQQTLPGSSLCLGILSDQKFSSLEGTVCEATLMGIKDMGFTTMTEIQAKAIPPLLEGRDLVGAARTGSGKTLAFLIPAIDLIYKLKFKPRNGTGVIILSPTRELSMQTFGVLMELMKYHHHTYGLVMGGANRSTEAQKLSKGINILVATPGRLLDHLQNTPDFLYKNLQCLVIDEADRILEIGFEEEVKQIIRLLPKRRQTMLFSATQTKKTESLTALAVKHEPIYVGVDDHREQATVDSLEQGYIVCPSEKRMMVLFTFLKKNRKKKVMVFLSTCMSVKYHHELFNYIDLPVMSIHGKQQQAKRTTTFFQFCNAESGILLCTDVAARGLDIPAVDWIVQYDPPDDPKEYIHRVGRTARGLGTSGHALLFLRPEELGFLRFLKQSRVTLNEFEFSWNKVADIQLQLEKLISRNYFLNQSAKEAFKSYLRAYDSHHLKTIFDIDTIDLAKVSKSFGFTVPPAVELKVTSKGPVQKRKGGGGFGYFKTLNKPQHKKDEKTKIYRQKGNNKRSVS</sequence>
<dbReference type="SMART" id="SM00249">
    <property type="entry name" value="PHD"/>
    <property type="match status" value="1"/>
</dbReference>
<evidence type="ECO:0000256" key="2">
    <source>
        <dbReference type="ARBA" id="ARBA00022723"/>
    </source>
</evidence>
<comment type="function">
    <text evidence="14">RNA helicase.</text>
</comment>
<evidence type="ECO:0000259" key="18">
    <source>
        <dbReference type="SMART" id="SM00487"/>
    </source>
</evidence>
<evidence type="ECO:0000256" key="12">
    <source>
        <dbReference type="ARBA" id="ARBA00047984"/>
    </source>
</evidence>
<dbReference type="InterPro" id="IPR019786">
    <property type="entry name" value="Zinc_finger_PHD-type_CS"/>
</dbReference>
<evidence type="ECO:0000256" key="8">
    <source>
        <dbReference type="ARBA" id="ARBA00022840"/>
    </source>
</evidence>
<evidence type="ECO:0000256" key="5">
    <source>
        <dbReference type="ARBA" id="ARBA00022801"/>
    </source>
</evidence>
<evidence type="ECO:0000256" key="4">
    <source>
        <dbReference type="ARBA" id="ARBA00022771"/>
    </source>
</evidence>
<dbReference type="InterPro" id="IPR014001">
    <property type="entry name" value="Helicase_ATP-bd"/>
</dbReference>
<comment type="domain">
    <text evidence="14">The Q motif is unique to and characteristic of the DEAD box family of RNA helicases and controls ATP binding and hydrolysis.</text>
</comment>
<comment type="similarity">
    <text evidence="11">Belongs to the DEAD box helicase family. DDX18/HAS1 subfamily.</text>
</comment>
<dbReference type="PROSITE" id="PS01359">
    <property type="entry name" value="ZF_PHD_1"/>
    <property type="match status" value="1"/>
</dbReference>
<evidence type="ECO:0000256" key="7">
    <source>
        <dbReference type="ARBA" id="ARBA00022833"/>
    </source>
</evidence>
<evidence type="ECO:0000256" key="6">
    <source>
        <dbReference type="ARBA" id="ARBA00022806"/>
    </source>
</evidence>
<dbReference type="SMART" id="SM00487">
    <property type="entry name" value="DEXDc"/>
    <property type="match status" value="1"/>
</dbReference>
<organism evidence="21 22">
    <name type="scientific">Brenthis ino</name>
    <name type="common">lesser marbled fritillary</name>
    <dbReference type="NCBI Taxonomy" id="405034"/>
    <lineage>
        <taxon>Eukaryota</taxon>
        <taxon>Metazoa</taxon>
        <taxon>Ecdysozoa</taxon>
        <taxon>Arthropoda</taxon>
        <taxon>Hexapoda</taxon>
        <taxon>Insecta</taxon>
        <taxon>Pterygota</taxon>
        <taxon>Neoptera</taxon>
        <taxon>Endopterygota</taxon>
        <taxon>Lepidoptera</taxon>
        <taxon>Glossata</taxon>
        <taxon>Ditrysia</taxon>
        <taxon>Papilionoidea</taxon>
        <taxon>Nymphalidae</taxon>
        <taxon>Heliconiinae</taxon>
        <taxon>Argynnini</taxon>
        <taxon>Brenthis</taxon>
    </lineage>
</organism>
<dbReference type="Pfam" id="PF13959">
    <property type="entry name" value="CTE_SPB4"/>
    <property type="match status" value="1"/>
</dbReference>
<evidence type="ECO:0000256" key="1">
    <source>
        <dbReference type="ARBA" id="ARBA00004604"/>
    </source>
</evidence>
<keyword evidence="5 13" id="KW-0378">Hydrolase</keyword>
<feature type="domain" description="Helicase C-terminal" evidence="19">
    <location>
        <begin position="457"/>
        <end position="538"/>
    </location>
</feature>
<dbReference type="CDD" id="cd17942">
    <property type="entry name" value="DEADc_DDX18"/>
    <property type="match status" value="1"/>
</dbReference>
<evidence type="ECO:0000259" key="20">
    <source>
        <dbReference type="SMART" id="SM01178"/>
    </source>
</evidence>
<evidence type="ECO:0000256" key="16">
    <source>
        <dbReference type="SAM" id="MobiDB-lite"/>
    </source>
</evidence>
<comment type="subcellular location">
    <subcellularLocation>
        <location evidence="1">Nucleus</location>
        <location evidence="1">Nucleolus</location>
    </subcellularLocation>
</comment>
<dbReference type="SMART" id="SM01178">
    <property type="entry name" value="DUF4217"/>
    <property type="match status" value="1"/>
</dbReference>
<evidence type="ECO:0000259" key="19">
    <source>
        <dbReference type="SMART" id="SM00490"/>
    </source>
</evidence>
<dbReference type="Gene3D" id="3.30.40.10">
    <property type="entry name" value="Zinc/RING finger domain, C3HC4 (zinc finger)"/>
    <property type="match status" value="1"/>
</dbReference>
<evidence type="ECO:0000256" key="11">
    <source>
        <dbReference type="ARBA" id="ARBA00024357"/>
    </source>
</evidence>
<keyword evidence="9 14" id="KW-0694">RNA-binding</keyword>
<dbReference type="InterPro" id="IPR027417">
    <property type="entry name" value="P-loop_NTPase"/>
</dbReference>
<dbReference type="FunFam" id="3.40.50.300:FF:000379">
    <property type="entry name" value="RNA helicase"/>
    <property type="match status" value="1"/>
</dbReference>
<dbReference type="EMBL" id="OV170224">
    <property type="protein sequence ID" value="CAH0723691.1"/>
    <property type="molecule type" value="Genomic_DNA"/>
</dbReference>
<feature type="region of interest" description="Disordered" evidence="16">
    <location>
        <begin position="650"/>
        <end position="689"/>
    </location>
</feature>
<feature type="coiled-coil region" evidence="15">
    <location>
        <begin position="125"/>
        <end position="180"/>
    </location>
</feature>
<dbReference type="InterPro" id="IPR025313">
    <property type="entry name" value="SPB4-like_CTE"/>
</dbReference>
<evidence type="ECO:0000313" key="22">
    <source>
        <dbReference type="Proteomes" id="UP000838878"/>
    </source>
</evidence>
<protein>
    <recommendedName>
        <fullName evidence="14">ATP-dependent RNA helicase</fullName>
        <ecNumber evidence="14">3.6.4.13</ecNumber>
    </recommendedName>
</protein>
<keyword evidence="2" id="KW-0479">Metal-binding</keyword>
<dbReference type="GO" id="GO:0005524">
    <property type="term" value="F:ATP binding"/>
    <property type="evidence" value="ECO:0007669"/>
    <property type="project" value="UniProtKB-UniRule"/>
</dbReference>
<dbReference type="EC" id="3.6.4.13" evidence="14"/>
<name>A0A8J9YEW9_9NEOP</name>
<reference evidence="21" key="1">
    <citation type="submission" date="2021-12" db="EMBL/GenBank/DDBJ databases">
        <authorList>
            <person name="Martin H S."/>
        </authorList>
    </citation>
    <scope>NUCLEOTIDE SEQUENCE</scope>
</reference>
<dbReference type="CDD" id="cd18787">
    <property type="entry name" value="SF2_C_DEAD"/>
    <property type="match status" value="1"/>
</dbReference>
<dbReference type="CDD" id="cd15489">
    <property type="entry name" value="PHD_SF"/>
    <property type="match status" value="1"/>
</dbReference>
<dbReference type="GO" id="GO:0005730">
    <property type="term" value="C:nucleolus"/>
    <property type="evidence" value="ECO:0007669"/>
    <property type="project" value="UniProtKB-SubCell"/>
</dbReference>
<dbReference type="GO" id="GO:0008270">
    <property type="term" value="F:zinc ion binding"/>
    <property type="evidence" value="ECO:0007669"/>
    <property type="project" value="UniProtKB-KW"/>
</dbReference>
<dbReference type="InterPro" id="IPR013083">
    <property type="entry name" value="Znf_RING/FYVE/PHD"/>
</dbReference>
<dbReference type="InterPro" id="IPR001965">
    <property type="entry name" value="Znf_PHD"/>
</dbReference>
<keyword evidence="10" id="KW-0539">Nucleus</keyword>
<comment type="catalytic activity">
    <reaction evidence="12 14">
        <text>ATP + H2O = ADP + phosphate + H(+)</text>
        <dbReference type="Rhea" id="RHEA:13065"/>
        <dbReference type="ChEBI" id="CHEBI:15377"/>
        <dbReference type="ChEBI" id="CHEBI:15378"/>
        <dbReference type="ChEBI" id="CHEBI:30616"/>
        <dbReference type="ChEBI" id="CHEBI:43474"/>
        <dbReference type="ChEBI" id="CHEBI:456216"/>
        <dbReference type="EC" id="3.6.4.13"/>
    </reaction>
</comment>
<dbReference type="Pfam" id="PF00271">
    <property type="entry name" value="Helicase_C"/>
    <property type="match status" value="1"/>
</dbReference>
<keyword evidence="8 13" id="KW-0067">ATP-binding</keyword>
<dbReference type="GO" id="GO:0016787">
    <property type="term" value="F:hydrolase activity"/>
    <property type="evidence" value="ECO:0007669"/>
    <property type="project" value="UniProtKB-KW"/>
</dbReference>
<dbReference type="SUPFAM" id="SSF57903">
    <property type="entry name" value="FYVE/PHD zinc finger"/>
    <property type="match status" value="1"/>
</dbReference>
<dbReference type="SUPFAM" id="SSF52540">
    <property type="entry name" value="P-loop containing nucleoside triphosphate hydrolases"/>
    <property type="match status" value="1"/>
</dbReference>
<dbReference type="PROSITE" id="PS00039">
    <property type="entry name" value="DEAD_ATP_HELICASE"/>
    <property type="match status" value="1"/>
</dbReference>
<dbReference type="InterPro" id="IPR011011">
    <property type="entry name" value="Znf_FYVE_PHD"/>
</dbReference>
<dbReference type="PANTHER" id="PTHR24031">
    <property type="entry name" value="RNA HELICASE"/>
    <property type="match status" value="1"/>
</dbReference>